<dbReference type="Proteomes" id="UP000887013">
    <property type="component" value="Unassembled WGS sequence"/>
</dbReference>
<organism evidence="1 2">
    <name type="scientific">Nephila pilipes</name>
    <name type="common">Giant wood spider</name>
    <name type="synonym">Nephila maculata</name>
    <dbReference type="NCBI Taxonomy" id="299642"/>
    <lineage>
        <taxon>Eukaryota</taxon>
        <taxon>Metazoa</taxon>
        <taxon>Ecdysozoa</taxon>
        <taxon>Arthropoda</taxon>
        <taxon>Chelicerata</taxon>
        <taxon>Arachnida</taxon>
        <taxon>Araneae</taxon>
        <taxon>Araneomorphae</taxon>
        <taxon>Entelegynae</taxon>
        <taxon>Araneoidea</taxon>
        <taxon>Nephilidae</taxon>
        <taxon>Nephila</taxon>
    </lineage>
</organism>
<evidence type="ECO:0000313" key="2">
    <source>
        <dbReference type="Proteomes" id="UP000887013"/>
    </source>
</evidence>
<proteinExistence type="predicted"/>
<sequence>ESASVFTLARLESRSVMPAGNYTAWNMESNLTVTCPVTRLWEPGTILSIHSSVKLVPASMYQGPFSLILSQQ</sequence>
<gene>
    <name evidence="1" type="ORF">NPIL_197891</name>
</gene>
<comment type="caution">
    <text evidence="1">The sequence shown here is derived from an EMBL/GenBank/DDBJ whole genome shotgun (WGS) entry which is preliminary data.</text>
</comment>
<keyword evidence="2" id="KW-1185">Reference proteome</keyword>
<feature type="non-terminal residue" evidence="1">
    <location>
        <position position="1"/>
    </location>
</feature>
<dbReference type="EMBL" id="BMAW01118244">
    <property type="protein sequence ID" value="GFT78706.1"/>
    <property type="molecule type" value="Genomic_DNA"/>
</dbReference>
<evidence type="ECO:0000313" key="1">
    <source>
        <dbReference type="EMBL" id="GFT78706.1"/>
    </source>
</evidence>
<reference evidence="1" key="1">
    <citation type="submission" date="2020-08" db="EMBL/GenBank/DDBJ databases">
        <title>Multicomponent nature underlies the extraordinary mechanical properties of spider dragline silk.</title>
        <authorList>
            <person name="Kono N."/>
            <person name="Nakamura H."/>
            <person name="Mori M."/>
            <person name="Yoshida Y."/>
            <person name="Ohtoshi R."/>
            <person name="Malay A.D."/>
            <person name="Moran D.A.P."/>
            <person name="Tomita M."/>
            <person name="Numata K."/>
            <person name="Arakawa K."/>
        </authorList>
    </citation>
    <scope>NUCLEOTIDE SEQUENCE</scope>
</reference>
<dbReference type="AlphaFoldDB" id="A0A8X6U473"/>
<protein>
    <submittedName>
        <fullName evidence="1">Uncharacterized protein</fullName>
    </submittedName>
</protein>
<accession>A0A8X6U473</accession>
<name>A0A8X6U473_NEPPI</name>